<gene>
    <name evidence="1" type="ORF">HMPREF3213_02962</name>
</gene>
<proteinExistence type="predicted"/>
<dbReference type="Gene3D" id="3.30.70.2720">
    <property type="match status" value="1"/>
</dbReference>
<dbReference type="Proteomes" id="UP000070376">
    <property type="component" value="Unassembled WGS sequence"/>
</dbReference>
<dbReference type="RefSeq" id="WP_026683441.1">
    <property type="nucleotide sequence ID" value="NZ_CP120208.1"/>
</dbReference>
<accession>A0A133KFX2</accession>
<organism evidence="1 2">
    <name type="scientific">Heyndrickxia coagulans</name>
    <name type="common">Weizmannia coagulans</name>
    <dbReference type="NCBI Taxonomy" id="1398"/>
    <lineage>
        <taxon>Bacteria</taxon>
        <taxon>Bacillati</taxon>
        <taxon>Bacillota</taxon>
        <taxon>Bacilli</taxon>
        <taxon>Bacillales</taxon>
        <taxon>Bacillaceae</taxon>
        <taxon>Heyndrickxia</taxon>
    </lineage>
</organism>
<comment type="caution">
    <text evidence="1">The sequence shown here is derived from an EMBL/GenBank/DDBJ whole genome shotgun (WGS) entry which is preliminary data.</text>
</comment>
<dbReference type="GO" id="GO:0016020">
    <property type="term" value="C:membrane"/>
    <property type="evidence" value="ECO:0007669"/>
    <property type="project" value="InterPro"/>
</dbReference>
<dbReference type="EMBL" id="LRPN01000142">
    <property type="protein sequence ID" value="KWZ78459.1"/>
    <property type="molecule type" value="Genomic_DNA"/>
</dbReference>
<evidence type="ECO:0000313" key="2">
    <source>
        <dbReference type="Proteomes" id="UP000070376"/>
    </source>
</evidence>
<dbReference type="AlphaFoldDB" id="A0A133KFX2"/>
<dbReference type="PATRIC" id="fig|1398.22.peg.2966"/>
<reference evidence="2" key="1">
    <citation type="submission" date="2016-01" db="EMBL/GenBank/DDBJ databases">
        <authorList>
            <person name="Mitreva M."/>
            <person name="Pepin K.H."/>
            <person name="Mihindukulasuriya K.A."/>
            <person name="Fulton R."/>
            <person name="Fronick C."/>
            <person name="O'Laughlin M."/>
            <person name="Miner T."/>
            <person name="Herter B."/>
            <person name="Rosa B.A."/>
            <person name="Cordes M."/>
            <person name="Tomlinson C."/>
            <person name="Wollam A."/>
            <person name="Palsikar V.B."/>
            <person name="Mardis E.R."/>
            <person name="Wilson R.K."/>
        </authorList>
    </citation>
    <scope>NUCLEOTIDE SEQUENCE [LARGE SCALE GENOMIC DNA]</scope>
    <source>
        <strain evidence="2">GED7749B</strain>
    </source>
</reference>
<protein>
    <submittedName>
        <fullName evidence="1">Putative stage II sporulation protein SA</fullName>
    </submittedName>
</protein>
<name>A0A133KFX2_HEYCO</name>
<evidence type="ECO:0000313" key="1">
    <source>
        <dbReference type="EMBL" id="KWZ78459.1"/>
    </source>
</evidence>
<dbReference type="InterPro" id="IPR025940">
    <property type="entry name" value="SpoIISA_toxin"/>
</dbReference>
<dbReference type="Pfam" id="PF14171">
    <property type="entry name" value="SpoIISA_toxin"/>
    <property type="match status" value="1"/>
</dbReference>
<sequence>METLFFKTFVWLCFAGLVIYTYLYGKNEEKMDAKVFLIRKIWYLVYLFGALVYWTIHPASIFTEFKNYAITALIFAAIDGFIFLNMYFRKAGKYELERFTKTVSANESLLQDNLSMAKNMLDILNNEGIVGYYGSKEGYLLGLKEVLSSYAEKADMSVNILPFTTPLEKDQALYSYANPGSVRAKLDRLETVYHVDGNDALHPIYLFHDELYLLKISGSRAITEMDCILFVIMAHVYDFAAPPDDMD</sequence>